<dbReference type="FunCoup" id="A0A507AQI0">
    <property type="interactions" value="853"/>
</dbReference>
<evidence type="ECO:0000313" key="10">
    <source>
        <dbReference type="Proteomes" id="UP000319257"/>
    </source>
</evidence>
<dbReference type="PANTHER" id="PTHR19855">
    <property type="entry name" value="WD40 REPEAT PROTEIN 12, 37"/>
    <property type="match status" value="1"/>
</dbReference>
<keyword evidence="2 6" id="KW-0698">rRNA processing</keyword>
<feature type="repeat" description="WD" evidence="7">
    <location>
        <begin position="230"/>
        <end position="271"/>
    </location>
</feature>
<dbReference type="GO" id="GO:0043021">
    <property type="term" value="F:ribonucleoprotein complex binding"/>
    <property type="evidence" value="ECO:0007669"/>
    <property type="project" value="UniProtKB-UniRule"/>
</dbReference>
<evidence type="ECO:0000256" key="6">
    <source>
        <dbReference type="HAMAP-Rule" id="MF_03029"/>
    </source>
</evidence>
<comment type="subcellular location">
    <subcellularLocation>
        <location evidence="6">Nucleus</location>
        <location evidence="6">Nucleolus</location>
    </subcellularLocation>
    <subcellularLocation>
        <location evidence="6">Nucleus</location>
        <location evidence="6">Nucleoplasm</location>
    </subcellularLocation>
</comment>
<name>A0A507AQI0_9PEZI</name>
<dbReference type="HAMAP" id="MF_03029">
    <property type="entry name" value="WDR12"/>
    <property type="match status" value="1"/>
</dbReference>
<organism evidence="9 10">
    <name type="scientific">Thyridium curvatum</name>
    <dbReference type="NCBI Taxonomy" id="1093900"/>
    <lineage>
        <taxon>Eukaryota</taxon>
        <taxon>Fungi</taxon>
        <taxon>Dikarya</taxon>
        <taxon>Ascomycota</taxon>
        <taxon>Pezizomycotina</taxon>
        <taxon>Sordariomycetes</taxon>
        <taxon>Sordariomycetidae</taxon>
        <taxon>Thyridiales</taxon>
        <taxon>Thyridiaceae</taxon>
        <taxon>Thyridium</taxon>
    </lineage>
</organism>
<dbReference type="CDD" id="cd00200">
    <property type="entry name" value="WD40"/>
    <property type="match status" value="1"/>
</dbReference>
<dbReference type="InterPro" id="IPR020472">
    <property type="entry name" value="WD40_PAC1"/>
</dbReference>
<dbReference type="PROSITE" id="PS50082">
    <property type="entry name" value="WD_REPEATS_2"/>
    <property type="match status" value="3"/>
</dbReference>
<feature type="domain" description="NLE" evidence="8">
    <location>
        <begin position="18"/>
        <end position="93"/>
    </location>
</feature>
<protein>
    <recommendedName>
        <fullName evidence="6">Ribosome biogenesis protein YTM1</fullName>
    </recommendedName>
</protein>
<comment type="similarity">
    <text evidence="6">Belongs to the WD repeat WDR12/YTM1 family.</text>
</comment>
<gene>
    <name evidence="6" type="primary">YTM1</name>
    <name evidence="9" type="ORF">E0L32_010930</name>
</gene>
<sequence length="498" mass="52986">MATATEIQAALEPEAAQVKVVFTTTDEDIQLPESKRQLLVPAAFPNYCNPQDIRRYGLSRILNSESMLDTPTAIPFDFLVNGTFLRTTLEDYLKENGLSFESQVTLQYVRSLIPPVYEASFEHDDWVSAVDVLSATSAAGRWSGDGFAQGQDRILSASYDGLLRVWNGSGQAIATSPAGSLGGHTAGIKAAKFLSASQIASAGMDRTVRVWKYSESDDHFSGALKPTLELYGHKGSIESLDVDGKAKRVLTASADGSIGLWSTSKASAPDAPAELLPATHATKRRKLTSSVSVPQKGALSLMPVHNAPANAAIFDPRDRTVGYSVSHDHTLRTLDLTTGAVVSTLTLSNPLLSLCALPGISTPLLAAGTSARNVTLVDPRASATTTSVMTLRGHLNKVVSLAASPDSNYALVSGSHDGTVRIWDLRSVRPTSKDEGAGSVSEAVYVIDRESREGKKRALAGEGCKVFGVAWDKSWGIVSGGEDKRVQINRGRDIIASS</sequence>
<dbReference type="GO" id="GO:0005654">
    <property type="term" value="C:nucleoplasm"/>
    <property type="evidence" value="ECO:0007669"/>
    <property type="project" value="UniProtKB-SubCell"/>
</dbReference>
<dbReference type="Gene3D" id="2.130.10.10">
    <property type="entry name" value="YVTN repeat-like/Quinoprotein amine dehydrogenase"/>
    <property type="match status" value="1"/>
</dbReference>
<dbReference type="GO" id="GO:0000466">
    <property type="term" value="P:maturation of 5.8S rRNA from tricistronic rRNA transcript (SSU-rRNA, 5.8S rRNA, LSU-rRNA)"/>
    <property type="evidence" value="ECO:0007669"/>
    <property type="project" value="UniProtKB-UniRule"/>
</dbReference>
<dbReference type="PROSITE" id="PS50294">
    <property type="entry name" value="WD_REPEATS_REGION"/>
    <property type="match status" value="2"/>
</dbReference>
<dbReference type="STRING" id="1093900.A0A507AQI0"/>
<dbReference type="InterPro" id="IPR001680">
    <property type="entry name" value="WD40_rpt"/>
</dbReference>
<dbReference type="InterPro" id="IPR036322">
    <property type="entry name" value="WD40_repeat_dom_sf"/>
</dbReference>
<dbReference type="InParanoid" id="A0A507AQI0"/>
<keyword evidence="4" id="KW-0677">Repeat</keyword>
<dbReference type="InterPro" id="IPR019775">
    <property type="entry name" value="WD40_repeat_CS"/>
</dbReference>
<comment type="subunit">
    <text evidence="6">Component of the NOP7 complex, composed of ERB1, NOP7 and YTM1. Within the NOP7 complex ERB1 appears to interact directly with NOP7 and YTM1. The NOP7 complex also associates with the 66S pre-ribosome.</text>
</comment>
<dbReference type="GO" id="GO:0030687">
    <property type="term" value="C:preribosome, large subunit precursor"/>
    <property type="evidence" value="ECO:0007669"/>
    <property type="project" value="UniProtKB-UniRule"/>
</dbReference>
<dbReference type="AlphaFoldDB" id="A0A507AQI0"/>
<evidence type="ECO:0000259" key="8">
    <source>
        <dbReference type="Pfam" id="PF08154"/>
    </source>
</evidence>
<evidence type="ECO:0000256" key="2">
    <source>
        <dbReference type="ARBA" id="ARBA00022552"/>
    </source>
</evidence>
<dbReference type="PANTHER" id="PTHR19855:SF11">
    <property type="entry name" value="RIBOSOME BIOGENESIS PROTEIN WDR12"/>
    <property type="match status" value="1"/>
</dbReference>
<keyword evidence="3 7" id="KW-0853">WD repeat</keyword>
<dbReference type="PROSITE" id="PS00678">
    <property type="entry name" value="WD_REPEATS_1"/>
    <property type="match status" value="1"/>
</dbReference>
<feature type="repeat" description="WD" evidence="7">
    <location>
        <begin position="391"/>
        <end position="433"/>
    </location>
</feature>
<dbReference type="Proteomes" id="UP000319257">
    <property type="component" value="Unassembled WGS sequence"/>
</dbReference>
<evidence type="ECO:0000256" key="5">
    <source>
        <dbReference type="ARBA" id="ARBA00023242"/>
    </source>
</evidence>
<feature type="repeat" description="WD" evidence="7">
    <location>
        <begin position="181"/>
        <end position="221"/>
    </location>
</feature>
<dbReference type="PRINTS" id="PR00320">
    <property type="entry name" value="GPROTEINBRPT"/>
</dbReference>
<dbReference type="EMBL" id="SKBQ01000094">
    <property type="protein sequence ID" value="TPX07129.1"/>
    <property type="molecule type" value="Genomic_DNA"/>
</dbReference>
<dbReference type="OrthoDB" id="10251381at2759"/>
<evidence type="ECO:0000313" key="9">
    <source>
        <dbReference type="EMBL" id="TPX07129.1"/>
    </source>
</evidence>
<keyword evidence="10" id="KW-1185">Reference proteome</keyword>
<dbReference type="FunFam" id="2.130.10.10:FF:000593">
    <property type="entry name" value="Ribosome biogenesis protein ytm1"/>
    <property type="match status" value="1"/>
</dbReference>
<dbReference type="InterPro" id="IPR015943">
    <property type="entry name" value="WD40/YVTN_repeat-like_dom_sf"/>
</dbReference>
<dbReference type="GO" id="GO:0000463">
    <property type="term" value="P:maturation of LSU-rRNA from tricistronic rRNA transcript (SSU-rRNA, 5.8S rRNA, LSU-rRNA)"/>
    <property type="evidence" value="ECO:0007669"/>
    <property type="project" value="UniProtKB-UniRule"/>
</dbReference>
<keyword evidence="1 6" id="KW-0690">Ribosome biogenesis</keyword>
<dbReference type="InterPro" id="IPR012972">
    <property type="entry name" value="NLE"/>
</dbReference>
<reference evidence="9 10" key="1">
    <citation type="submission" date="2019-06" db="EMBL/GenBank/DDBJ databases">
        <title>Draft genome sequence of the filamentous fungus Phialemoniopsis curvata isolated from diesel fuel.</title>
        <authorList>
            <person name="Varaljay V.A."/>
            <person name="Lyon W.J."/>
            <person name="Crouch A.L."/>
            <person name="Drake C.E."/>
            <person name="Hollomon J.M."/>
            <person name="Nadeau L.J."/>
            <person name="Nunn H.S."/>
            <person name="Stevenson B.S."/>
            <person name="Bojanowski C.L."/>
            <person name="Crookes-Goodson W.J."/>
        </authorList>
    </citation>
    <scope>NUCLEOTIDE SEQUENCE [LARGE SCALE GENOMIC DNA]</scope>
    <source>
        <strain evidence="9 10">D216</strain>
    </source>
</reference>
<dbReference type="InterPro" id="IPR028599">
    <property type="entry name" value="WDR12/Ytm1"/>
</dbReference>
<dbReference type="Pfam" id="PF00400">
    <property type="entry name" value="WD40"/>
    <property type="match status" value="4"/>
</dbReference>
<proteinExistence type="inferred from homology"/>
<evidence type="ECO:0000256" key="1">
    <source>
        <dbReference type="ARBA" id="ARBA00022517"/>
    </source>
</evidence>
<evidence type="ECO:0000256" key="3">
    <source>
        <dbReference type="ARBA" id="ARBA00022574"/>
    </source>
</evidence>
<dbReference type="SUPFAM" id="SSF50978">
    <property type="entry name" value="WD40 repeat-like"/>
    <property type="match status" value="1"/>
</dbReference>
<comment type="caution">
    <text evidence="9">The sequence shown here is derived from an EMBL/GenBank/DDBJ whole genome shotgun (WGS) entry which is preliminary data.</text>
</comment>
<accession>A0A507AQI0</accession>
<evidence type="ECO:0000256" key="7">
    <source>
        <dbReference type="PROSITE-ProRule" id="PRU00221"/>
    </source>
</evidence>
<comment type="function">
    <text evidence="6">Component of the NOP7 complex, which is required for maturation of the 25S and 5.8S ribosomal RNAs and formation of the 60S ribosome.</text>
</comment>
<dbReference type="Pfam" id="PF08154">
    <property type="entry name" value="NLE"/>
    <property type="match status" value="1"/>
</dbReference>
<dbReference type="SMART" id="SM00320">
    <property type="entry name" value="WD40"/>
    <property type="match status" value="7"/>
</dbReference>
<evidence type="ECO:0000256" key="4">
    <source>
        <dbReference type="ARBA" id="ARBA00022737"/>
    </source>
</evidence>
<keyword evidence="5 6" id="KW-0539">Nucleus</keyword>
<dbReference type="GO" id="GO:0070545">
    <property type="term" value="C:PeBoW complex"/>
    <property type="evidence" value="ECO:0007669"/>
    <property type="project" value="TreeGrafter"/>
</dbReference>